<keyword evidence="2" id="KW-0677">Repeat</keyword>
<evidence type="ECO:0000256" key="4">
    <source>
        <dbReference type="ARBA" id="ARBA00022833"/>
    </source>
</evidence>
<dbReference type="OMA" id="DAVLYMC"/>
<dbReference type="SMART" id="SM00588">
    <property type="entry name" value="NEUZ"/>
    <property type="match status" value="2"/>
</dbReference>
<dbReference type="Pfam" id="PF07177">
    <property type="entry name" value="Neuralized"/>
    <property type="match status" value="2"/>
</dbReference>
<keyword evidence="3 5" id="KW-0863">Zinc-finger</keyword>
<proteinExistence type="evidence at transcript level"/>
<dbReference type="PROSITE" id="PS51065">
    <property type="entry name" value="NHR"/>
    <property type="match status" value="2"/>
</dbReference>
<feature type="region of interest" description="Disordered" evidence="6">
    <location>
        <begin position="291"/>
        <end position="310"/>
    </location>
</feature>
<evidence type="ECO:0000256" key="3">
    <source>
        <dbReference type="ARBA" id="ARBA00022771"/>
    </source>
</evidence>
<dbReference type="CTD" id="778688"/>
<dbReference type="GeneTree" id="ENSGT00940000166233"/>
<dbReference type="GO" id="GO:0061630">
    <property type="term" value="F:ubiquitin protein ligase activity"/>
    <property type="evidence" value="ECO:0000318"/>
    <property type="project" value="GO_Central"/>
</dbReference>
<dbReference type="Ensembl" id="ENSCINT00000016511.3">
    <property type="protein sequence ID" value="ENSCINP00000016511.3"/>
    <property type="gene ID" value="ENSCING00000008074.3"/>
</dbReference>
<evidence type="ECO:0000313" key="9">
    <source>
        <dbReference type="EMBL" id="BAE06572.1"/>
    </source>
</evidence>
<dbReference type="PROSITE" id="PS50089">
    <property type="entry name" value="ZF_RING_2"/>
    <property type="match status" value="1"/>
</dbReference>
<evidence type="ECO:0000256" key="1">
    <source>
        <dbReference type="ARBA" id="ARBA00022723"/>
    </source>
</evidence>
<protein>
    <submittedName>
        <fullName evidence="9 10">Neuralized-b protein</fullName>
    </submittedName>
</protein>
<dbReference type="Gene3D" id="2.60.120.920">
    <property type="match status" value="2"/>
</dbReference>
<feature type="domain" description="RING-type" evidence="7">
    <location>
        <begin position="503"/>
        <end position="547"/>
    </location>
</feature>
<reference evidence="9" key="2">
    <citation type="journal article" date="2003" name="Dev. Genes Evol.">
        <title>Genomewide surveys of developmentally relevant genes in Ciona intestinalis.</title>
        <authorList>
            <person name="Satou Y."/>
            <person name="Satoh N."/>
        </authorList>
    </citation>
    <scope>NUCLEOTIDE SEQUENCE</scope>
</reference>
<feature type="domain" description="NHR" evidence="8">
    <location>
        <begin position="121"/>
        <end position="277"/>
    </location>
</feature>
<dbReference type="InterPro" id="IPR037962">
    <property type="entry name" value="Neuralized"/>
</dbReference>
<evidence type="ECO:0000259" key="8">
    <source>
        <dbReference type="PROSITE" id="PS51065"/>
    </source>
</evidence>
<dbReference type="HOGENOM" id="CLU_478920_0_0_1"/>
<organism evidence="9">
    <name type="scientific">Ciona intestinalis</name>
    <name type="common">Transparent sea squirt</name>
    <name type="synonym">Ascidia intestinalis</name>
    <dbReference type="NCBI Taxonomy" id="7719"/>
    <lineage>
        <taxon>Eukaryota</taxon>
        <taxon>Metazoa</taxon>
        <taxon>Chordata</taxon>
        <taxon>Tunicata</taxon>
        <taxon>Ascidiacea</taxon>
        <taxon>Phlebobranchia</taxon>
        <taxon>Cionidae</taxon>
        <taxon>Ciona</taxon>
    </lineage>
</organism>
<dbReference type="Pfam" id="PF13920">
    <property type="entry name" value="zf-C3HC4_3"/>
    <property type="match status" value="1"/>
</dbReference>
<reference evidence="11" key="1">
    <citation type="journal article" date="2002" name="Science">
        <title>The draft genome of Ciona intestinalis: insights into chordate and vertebrate origins.</title>
        <authorList>
            <person name="Dehal P."/>
            <person name="Satou Y."/>
            <person name="Campbell R.K."/>
            <person name="Chapman J."/>
            <person name="Degnan B."/>
            <person name="De Tomaso A."/>
            <person name="Davidson B."/>
            <person name="Di Gregorio A."/>
            <person name="Gelpke M."/>
            <person name="Goodstein D.M."/>
            <person name="Harafuji N."/>
            <person name="Hastings K.E."/>
            <person name="Ho I."/>
            <person name="Hotta K."/>
            <person name="Huang W."/>
            <person name="Kawashima T."/>
            <person name="Lemaire P."/>
            <person name="Martinez D."/>
            <person name="Meinertzhagen I.A."/>
            <person name="Necula S."/>
            <person name="Nonaka M."/>
            <person name="Putnam N."/>
            <person name="Rash S."/>
            <person name="Saiga H."/>
            <person name="Satake M."/>
            <person name="Terry A."/>
            <person name="Yamada L."/>
            <person name="Wang H.G."/>
            <person name="Awazu S."/>
            <person name="Azumi K."/>
            <person name="Boore J."/>
            <person name="Branno M."/>
            <person name="Chin-Bow S."/>
            <person name="DeSantis R."/>
            <person name="Doyle S."/>
            <person name="Francino P."/>
            <person name="Keys D.N."/>
            <person name="Haga S."/>
            <person name="Hayashi H."/>
            <person name="Hino K."/>
            <person name="Imai K.S."/>
            <person name="Inaba K."/>
            <person name="Kano S."/>
            <person name="Kobayashi K."/>
            <person name="Kobayashi M."/>
            <person name="Lee B.I."/>
            <person name="Makabe K.W."/>
            <person name="Manohar C."/>
            <person name="Matassi G."/>
            <person name="Medina M."/>
            <person name="Mochizuki Y."/>
            <person name="Mount S."/>
            <person name="Morishita T."/>
            <person name="Miura S."/>
            <person name="Nakayama A."/>
            <person name="Nishizaka S."/>
            <person name="Nomoto H."/>
            <person name="Ohta F."/>
            <person name="Oishi K."/>
            <person name="Rigoutsos I."/>
            <person name="Sano M."/>
            <person name="Sasaki A."/>
            <person name="Sasakura Y."/>
            <person name="Shoguchi E."/>
            <person name="Shin-i T."/>
            <person name="Spagnuolo A."/>
            <person name="Stainier D."/>
            <person name="Suzuki M.M."/>
            <person name="Tassy O."/>
            <person name="Takatori N."/>
            <person name="Tokuoka M."/>
            <person name="Yagi K."/>
            <person name="Yoshizaki F."/>
            <person name="Wada S."/>
            <person name="Zhang C."/>
            <person name="Hyatt P.D."/>
            <person name="Larimer F."/>
            <person name="Detter C."/>
            <person name="Doggett N."/>
            <person name="Glavina T."/>
            <person name="Hawkins T."/>
            <person name="Richardson P."/>
            <person name="Lucas S."/>
            <person name="Kohara Y."/>
            <person name="Levine M."/>
            <person name="Satoh N."/>
            <person name="Rokhsar D.S."/>
        </authorList>
    </citation>
    <scope>NUCLEOTIDE SEQUENCE [LARGE SCALE GENOMIC DNA]</scope>
</reference>
<dbReference type="STRING" id="7719.ENSCINP00000016511"/>
<dbReference type="RefSeq" id="NP_001071769.1">
    <property type="nucleotide sequence ID" value="NM_001078301.1"/>
</dbReference>
<dbReference type="Proteomes" id="UP000008144">
    <property type="component" value="Chromosome 8"/>
</dbReference>
<dbReference type="KEGG" id="cin:778688"/>
<sequence>MAVDVMLQTEGKERHMHLIHHNDDVIEQELRLRQPKHKRLEYVAGWNIHQLVKDARKSRPKLHTRDGFHLKSSFSDVSSLFEHGSTYSSMRGSTSTKSSKRSSITAVTSTTLSTKFRFYDMLRFHPVHGSNVVLSCDRQVASRKPDSFCNGLVFGHRPVKFGEAIHLRFNKVRPDWRGCIRLGFTPYNPARCNSASLPSYAVPDLSRRSRFWAIPIPEKYATKYNIFSFVCKDDGSVSFMINNEGKGIFATGLSTKISLWPMLDLYGKVEELAIVDDETAERGSELLLDSDCDDSDSETDGHFGRKTKRSSLSKSSENVVAFHDTCGRNVRMDSRRTVAKRFDSFWNALTFIAKPLRTSDMTFIEIAKVEANYAGALGVGLTNVNPATLKSEDLPDNADLLVVSPGKYWRISRDIETEQGDQLGFILEPDGRMVYSKNGSKHKVLFDKISTKEHNWLICDLYGSTTTVKLMGRIKSFDPKQEVTEKYNFSIDHVQDEETELECLMCFKKDRRRDCTIQPCGHIALCHWCAITCMVKQQLRFIVCPVCGGPVKDAIRILRRKSFAEPVES</sequence>
<accession>Q4H355</accession>
<accession>F6Z774</accession>
<dbReference type="AlphaFoldDB" id="Q4H355"/>
<evidence type="ECO:0000313" key="11">
    <source>
        <dbReference type="Proteomes" id="UP000008144"/>
    </source>
</evidence>
<evidence type="ECO:0000259" key="7">
    <source>
        <dbReference type="PROSITE" id="PS50089"/>
    </source>
</evidence>
<evidence type="ECO:0000313" key="10">
    <source>
        <dbReference type="Ensembl" id="ENSCINP00000016511.3"/>
    </source>
</evidence>
<dbReference type="SUPFAM" id="SSF57850">
    <property type="entry name" value="RING/U-box"/>
    <property type="match status" value="1"/>
</dbReference>
<dbReference type="Gene3D" id="3.30.40.10">
    <property type="entry name" value="Zinc/RING finger domain, C3HC4 (zinc finger)"/>
    <property type="match status" value="1"/>
</dbReference>
<dbReference type="FunFam" id="2.60.120.920:FF:000005">
    <property type="entry name" value="Putative E3 ubiquitin-protein ligase NEURL1B"/>
    <property type="match status" value="2"/>
</dbReference>
<keyword evidence="1" id="KW-0479">Metal-binding</keyword>
<evidence type="ECO:0000256" key="5">
    <source>
        <dbReference type="PROSITE-ProRule" id="PRU00175"/>
    </source>
</evidence>
<reference evidence="10" key="6">
    <citation type="submission" date="2025-05" db="UniProtKB">
        <authorList>
            <consortium name="Ensembl"/>
        </authorList>
    </citation>
    <scope>IDENTIFICATION</scope>
</reference>
<dbReference type="InterPro" id="IPR001841">
    <property type="entry name" value="Znf_RING"/>
</dbReference>
<evidence type="ECO:0000256" key="6">
    <source>
        <dbReference type="SAM" id="MobiDB-lite"/>
    </source>
</evidence>
<feature type="domain" description="NHR" evidence="8">
    <location>
        <begin position="319"/>
        <end position="473"/>
    </location>
</feature>
<dbReference type="InterPro" id="IPR006573">
    <property type="entry name" value="NHR_dom"/>
</dbReference>
<reference evidence="9" key="4">
    <citation type="submission" date="2005-04" db="EMBL/GenBank/DDBJ databases">
        <title>Expressed genes in Ciona intestinalis.</title>
        <authorList>
            <person name="Satou Y."/>
        </authorList>
    </citation>
    <scope>NUCLEOTIDE SEQUENCE</scope>
</reference>
<reference evidence="10" key="5">
    <citation type="journal article" date="2008" name="Genome Biol.">
        <title>Improved genome assembly and evidence-based global gene model set for the chordate Ciona intestinalis: new insight into intron and operon populations.</title>
        <authorList>
            <person name="Satou Y."/>
            <person name="Mineta K."/>
            <person name="Ogasawara M."/>
            <person name="Sasakura Y."/>
            <person name="Shoguchi E."/>
            <person name="Ueno K."/>
            <person name="Yamada L."/>
            <person name="Matsumoto J."/>
            <person name="Wasserscheid J."/>
            <person name="Dewar K."/>
            <person name="Wiley G.B."/>
            <person name="Macmil S.L."/>
            <person name="Roe B.A."/>
            <person name="Zeller R.W."/>
            <person name="Hastings K.E."/>
            <person name="Lemaire P."/>
            <person name="Lindquist E."/>
            <person name="Endo T."/>
            <person name="Hotta K."/>
            <person name="Inaba K."/>
        </authorList>
    </citation>
    <scope>NUCLEOTIDE SEQUENCE [LARGE SCALE GENOMIC DNA]</scope>
    <source>
        <strain evidence="10">wild type</strain>
    </source>
</reference>
<dbReference type="InterPro" id="IPR013083">
    <property type="entry name" value="Znf_RING/FYVE/PHD"/>
</dbReference>
<dbReference type="OrthoDB" id="6078042at2759"/>
<keyword evidence="11" id="KW-1185">Reference proteome</keyword>
<gene>
    <name evidence="9" type="primary">Ci-Neuralized-b</name>
    <name evidence="10" type="synonym">neuralized-b</name>
</gene>
<evidence type="ECO:0000256" key="2">
    <source>
        <dbReference type="ARBA" id="ARBA00022737"/>
    </source>
</evidence>
<name>Q4H355_CIOIN</name>
<dbReference type="GeneID" id="778688"/>
<dbReference type="PANTHER" id="PTHR12429:SF6">
    <property type="entry name" value="PROTEIN NEURALIZED"/>
    <property type="match status" value="1"/>
</dbReference>
<reference evidence="9" key="3">
    <citation type="journal article" date="2004" name="Development">
        <title>Gene expression profiles of transcription factors and signaling molecules in the ascidian embryo: towards a comprehensive understanding of gene networks.</title>
        <authorList>
            <person name="Imai K.S."/>
            <person name="Hino K."/>
            <person name="Yagi K."/>
            <person name="Satoh N."/>
            <person name="Satou Y."/>
        </authorList>
    </citation>
    <scope>NUCLEOTIDE SEQUENCE</scope>
</reference>
<accession>A0A1W2VNM7</accession>
<keyword evidence="4" id="KW-0862">Zinc</keyword>
<dbReference type="InterPro" id="IPR043136">
    <property type="entry name" value="B30.2/SPRY_sf"/>
</dbReference>
<dbReference type="EMBL" id="EAAA01002613">
    <property type="status" value="NOT_ANNOTATED_CDS"/>
    <property type="molecule type" value="Genomic_DNA"/>
</dbReference>
<dbReference type="GO" id="GO:0008270">
    <property type="term" value="F:zinc ion binding"/>
    <property type="evidence" value="ECO:0007669"/>
    <property type="project" value="UniProtKB-KW"/>
</dbReference>
<dbReference type="PANTHER" id="PTHR12429">
    <property type="entry name" value="NEURALIZED"/>
    <property type="match status" value="1"/>
</dbReference>
<dbReference type="EMBL" id="AB210567">
    <property type="protein sequence ID" value="BAE06572.1"/>
    <property type="molecule type" value="mRNA"/>
</dbReference>